<feature type="transmembrane region" description="Helical" evidence="1">
    <location>
        <begin position="150"/>
        <end position="172"/>
    </location>
</feature>
<evidence type="ECO:0000313" key="2">
    <source>
        <dbReference type="EMBL" id="GAA2479661.1"/>
    </source>
</evidence>
<proteinExistence type="predicted"/>
<evidence type="ECO:0008006" key="4">
    <source>
        <dbReference type="Google" id="ProtNLM"/>
    </source>
</evidence>
<dbReference type="EMBL" id="BAAATA010000006">
    <property type="protein sequence ID" value="GAA2479661.1"/>
    <property type="molecule type" value="Genomic_DNA"/>
</dbReference>
<comment type="caution">
    <text evidence="2">The sequence shown here is derived from an EMBL/GenBank/DDBJ whole genome shotgun (WGS) entry which is preliminary data.</text>
</comment>
<feature type="transmembrane region" description="Helical" evidence="1">
    <location>
        <begin position="53"/>
        <end position="74"/>
    </location>
</feature>
<gene>
    <name evidence="2" type="ORF">GCM10010406_14840</name>
</gene>
<protein>
    <recommendedName>
        <fullName evidence="4">Integral membrane protein</fullName>
    </recommendedName>
</protein>
<accession>A0ABN3LC17</accession>
<feature type="transmembrane region" description="Helical" evidence="1">
    <location>
        <begin position="21"/>
        <end position="47"/>
    </location>
</feature>
<keyword evidence="1" id="KW-0812">Transmembrane</keyword>
<dbReference type="RefSeq" id="WP_344382309.1">
    <property type="nucleotide sequence ID" value="NZ_BAAATA010000006.1"/>
</dbReference>
<sequence>MTPRAPRKPGPRTRPPTEAARVDYTGAVYGSLLAASVIVGAGTLGAFPRLELVLLLLCTGAVFWAAHVFSHLFGDRMADRSMDLEEVRRVCADERPILDAALPPALAVAVGPLLGLGLQATVWLALAVAVAGQVGWATAAAVRVGAPRRLVVAVGVINLLLGLIIVAAKAALQH</sequence>
<organism evidence="2 3">
    <name type="scientific">Streptomyces thermolineatus</name>
    <dbReference type="NCBI Taxonomy" id="44033"/>
    <lineage>
        <taxon>Bacteria</taxon>
        <taxon>Bacillati</taxon>
        <taxon>Actinomycetota</taxon>
        <taxon>Actinomycetes</taxon>
        <taxon>Kitasatosporales</taxon>
        <taxon>Streptomycetaceae</taxon>
        <taxon>Streptomyces</taxon>
    </lineage>
</organism>
<evidence type="ECO:0000313" key="3">
    <source>
        <dbReference type="Proteomes" id="UP001501358"/>
    </source>
</evidence>
<dbReference type="Proteomes" id="UP001501358">
    <property type="component" value="Unassembled WGS sequence"/>
</dbReference>
<keyword evidence="1" id="KW-1133">Transmembrane helix</keyword>
<keyword evidence="3" id="KW-1185">Reference proteome</keyword>
<keyword evidence="1" id="KW-0472">Membrane</keyword>
<evidence type="ECO:0000256" key="1">
    <source>
        <dbReference type="SAM" id="Phobius"/>
    </source>
</evidence>
<reference evidence="3" key="1">
    <citation type="journal article" date="2019" name="Int. J. Syst. Evol. Microbiol.">
        <title>The Global Catalogue of Microorganisms (GCM) 10K type strain sequencing project: providing services to taxonomists for standard genome sequencing and annotation.</title>
        <authorList>
            <consortium name="The Broad Institute Genomics Platform"/>
            <consortium name="The Broad Institute Genome Sequencing Center for Infectious Disease"/>
            <person name="Wu L."/>
            <person name="Ma J."/>
        </authorList>
    </citation>
    <scope>NUCLEOTIDE SEQUENCE [LARGE SCALE GENOMIC DNA]</scope>
    <source>
        <strain evidence="3">JCM 6307</strain>
    </source>
</reference>
<name>A0ABN3LC17_9ACTN</name>